<dbReference type="Proteomes" id="UP000222851">
    <property type="component" value="Unassembled WGS sequence"/>
</dbReference>
<dbReference type="AlphaFoldDB" id="A0A2B0WQG9"/>
<proteinExistence type="predicted"/>
<dbReference type="EMBL" id="NUXH01000158">
    <property type="protein sequence ID" value="PFL54061.1"/>
    <property type="molecule type" value="Genomic_DNA"/>
</dbReference>
<name>A0A2B0WQG9_BACAN</name>
<feature type="domain" description="Transposase IS66 central" evidence="1">
    <location>
        <begin position="3"/>
        <end position="52"/>
    </location>
</feature>
<dbReference type="InterPro" id="IPR004291">
    <property type="entry name" value="Transposase_IS66_central"/>
</dbReference>
<sequence length="70" mass="8443">MFIYTDETNFQVLLEQGRDTTKKSYLWLYRTGRLSFDNQPTRAGKHPNRFLLALKYIYSHNILCFVYNCK</sequence>
<evidence type="ECO:0000313" key="2">
    <source>
        <dbReference type="EMBL" id="PFL54061.1"/>
    </source>
</evidence>
<dbReference type="Pfam" id="PF03050">
    <property type="entry name" value="DDE_Tnp_IS66"/>
    <property type="match status" value="1"/>
</dbReference>
<gene>
    <name evidence="2" type="ORF">COJ30_28380</name>
</gene>
<accession>A0A2B0WQG9</accession>
<evidence type="ECO:0000313" key="3">
    <source>
        <dbReference type="Proteomes" id="UP000222851"/>
    </source>
</evidence>
<reference evidence="2 3" key="1">
    <citation type="submission" date="2017-09" db="EMBL/GenBank/DDBJ databases">
        <title>Large-scale bioinformatics analysis of Bacillus genomes uncovers conserved roles of natural products in bacterial physiology.</title>
        <authorList>
            <consortium name="Agbiome Team Llc"/>
            <person name="Bleich R.M."/>
            <person name="Grubbs K.J."/>
            <person name="Santa Maria K.C."/>
            <person name="Allen S.E."/>
            <person name="Farag S."/>
            <person name="Shank E.A."/>
            <person name="Bowers A."/>
        </authorList>
    </citation>
    <scope>NUCLEOTIDE SEQUENCE [LARGE SCALE GENOMIC DNA]</scope>
    <source>
        <strain evidence="2 3">AFS081271</strain>
    </source>
</reference>
<comment type="caution">
    <text evidence="2">The sequence shown here is derived from an EMBL/GenBank/DDBJ whole genome shotgun (WGS) entry which is preliminary data.</text>
</comment>
<organism evidence="2 3">
    <name type="scientific">Bacillus anthracis</name>
    <name type="common">anthrax bacterium</name>
    <dbReference type="NCBI Taxonomy" id="1392"/>
    <lineage>
        <taxon>Bacteria</taxon>
        <taxon>Bacillati</taxon>
        <taxon>Bacillota</taxon>
        <taxon>Bacilli</taxon>
        <taxon>Bacillales</taxon>
        <taxon>Bacillaceae</taxon>
        <taxon>Bacillus</taxon>
        <taxon>Bacillus cereus group</taxon>
    </lineage>
</organism>
<evidence type="ECO:0000259" key="1">
    <source>
        <dbReference type="Pfam" id="PF03050"/>
    </source>
</evidence>
<protein>
    <recommendedName>
        <fullName evidence="1">Transposase IS66 central domain-containing protein</fullName>
    </recommendedName>
</protein>